<feature type="region of interest" description="Disordered" evidence="9">
    <location>
        <begin position="441"/>
        <end position="490"/>
    </location>
</feature>
<dbReference type="InterPro" id="IPR036388">
    <property type="entry name" value="WH-like_DNA-bd_sf"/>
</dbReference>
<dbReference type="PANTHER" id="PTHR10015:SF427">
    <property type="entry name" value="HEAT SHOCK FACTOR PROTEIN"/>
    <property type="match status" value="1"/>
</dbReference>
<evidence type="ECO:0000313" key="11">
    <source>
        <dbReference type="EMBL" id="KDQ61293.1"/>
    </source>
</evidence>
<evidence type="ECO:0000256" key="4">
    <source>
        <dbReference type="ARBA" id="ARBA00023125"/>
    </source>
</evidence>
<evidence type="ECO:0000256" key="7">
    <source>
        <dbReference type="ARBA" id="ARBA00062171"/>
    </source>
</evidence>
<gene>
    <name evidence="11" type="ORF">JAAARDRAFT_67635</name>
</gene>
<dbReference type="InParanoid" id="A0A067Q2K0"/>
<dbReference type="SUPFAM" id="SSF46785">
    <property type="entry name" value="Winged helix' DNA-binding domain"/>
    <property type="match status" value="1"/>
</dbReference>
<keyword evidence="12" id="KW-1185">Reference proteome</keyword>
<feature type="compositionally biased region" description="Low complexity" evidence="9">
    <location>
        <begin position="334"/>
        <end position="371"/>
    </location>
</feature>
<dbReference type="PRINTS" id="PR00056">
    <property type="entry name" value="HSFDOMAIN"/>
</dbReference>
<feature type="domain" description="HSF-type DNA-binding" evidence="10">
    <location>
        <begin position="27"/>
        <end position="132"/>
    </location>
</feature>
<evidence type="ECO:0000256" key="9">
    <source>
        <dbReference type="SAM" id="MobiDB-lite"/>
    </source>
</evidence>
<keyword evidence="4" id="KW-0238">DNA-binding</keyword>
<dbReference type="Gene3D" id="1.10.10.10">
    <property type="entry name" value="Winged helix-like DNA-binding domain superfamily/Winged helix DNA-binding domain"/>
    <property type="match status" value="1"/>
</dbReference>
<evidence type="ECO:0000256" key="5">
    <source>
        <dbReference type="ARBA" id="ARBA00023163"/>
    </source>
</evidence>
<comment type="similarity">
    <text evidence="2 8">Belongs to the HSF family.</text>
</comment>
<dbReference type="GO" id="GO:0043565">
    <property type="term" value="F:sequence-specific DNA binding"/>
    <property type="evidence" value="ECO:0007669"/>
    <property type="project" value="InterPro"/>
</dbReference>
<comment type="subunit">
    <text evidence="7">Homotrimer. Homotrimerization increases the affinity of HSF1 to DNA. Interacts with transcriptional coregulator SSA1 on chromatin.</text>
</comment>
<feature type="compositionally biased region" description="Basic and acidic residues" evidence="9">
    <location>
        <begin position="258"/>
        <end position="270"/>
    </location>
</feature>
<dbReference type="OrthoDB" id="60033at2759"/>
<dbReference type="InterPro" id="IPR000232">
    <property type="entry name" value="HSF_DNA-bd"/>
</dbReference>
<feature type="region of interest" description="Disordered" evidence="9">
    <location>
        <begin position="1"/>
        <end position="22"/>
    </location>
</feature>
<feature type="compositionally biased region" description="Low complexity" evidence="9">
    <location>
        <begin position="478"/>
        <end position="490"/>
    </location>
</feature>
<dbReference type="GO" id="GO:0005634">
    <property type="term" value="C:nucleus"/>
    <property type="evidence" value="ECO:0007669"/>
    <property type="project" value="UniProtKB-SubCell"/>
</dbReference>
<keyword evidence="6" id="KW-0539">Nucleus</keyword>
<feature type="region of interest" description="Disordered" evidence="9">
    <location>
        <begin position="562"/>
        <end position="603"/>
    </location>
</feature>
<protein>
    <recommendedName>
        <fullName evidence="10">HSF-type DNA-binding domain-containing protein</fullName>
    </recommendedName>
</protein>
<feature type="region of interest" description="Disordered" evidence="9">
    <location>
        <begin position="139"/>
        <end position="158"/>
    </location>
</feature>
<sequence length="722" mass="78634">MATDQQVALARPSRGQQQNLTKTARQTVPPFLQKLYEMVNDPSNNDLIRWSDAGDSFFVVDHDRFAKELLGRWFKHQRFSSFVRQLNMYGFHKIPHLQQGVLKSEADTEFWNFEHPNFLRGKPDLLCLIQRKKQAASGGVDDDHLLENRDPNVAPSTSSLTAGQLLDINSVVNGISVIKRHQTAISEELNELKTSNQQLWQEAIVARDRHKKQQDTINRILKFLAGVFGHNGAGKAGETAHSPPAMMPRKRQRLMIGDGRESRGDSRVKAVEIVSEDEDEDDDGMDGLDYEVEANGHMPTSAPYAPADSPHLSAAPSEPVTPAAAEPPYTPSVAPRSLTSTPAAPATTPSTSYAAPSQPIHNTPTTASTSAFPPPPHQPHPTYPPNNAEPTLSPSALNSLTTTTSNGLQSQDSVMNAAFQQMLNSPSQMQRLLQAFANQNAFPFQTPSPDPQHVAPHYPPPHYDPSPSHSFGLRPENTPTSTQQPQTQPLQLYSPTKSLSTTLGGELPNLQPLGETSDRLAKTYQDAAEIDADVDALQHSIYTLIENLGLDPNLIQTQNQESVNHHLPSHPPTAPSTSMSNPNQPVEPPHPDPTAGLSMPNSFIESHADPAAQDFDFDAFLTEFSHHEGGEDYGEFAEKFANHAASGSTQNPSTEQLTAFLDEVASNASDGASPQIPSVPPHPSSPEQSSKARKRKSDVALLGVESIVGDGLSLGNQPKRKR</sequence>
<proteinExistence type="inferred from homology"/>
<evidence type="ECO:0000256" key="1">
    <source>
        <dbReference type="ARBA" id="ARBA00004123"/>
    </source>
</evidence>
<feature type="compositionally biased region" description="Pro residues" evidence="9">
    <location>
        <begin position="372"/>
        <end position="384"/>
    </location>
</feature>
<accession>A0A067Q2K0</accession>
<name>A0A067Q2K0_9AGAM</name>
<feature type="compositionally biased region" description="Low complexity" evidence="9">
    <location>
        <begin position="390"/>
        <end position="408"/>
    </location>
</feature>
<evidence type="ECO:0000259" key="10">
    <source>
        <dbReference type="SMART" id="SM00415"/>
    </source>
</evidence>
<dbReference type="InterPro" id="IPR036390">
    <property type="entry name" value="WH_DNA-bd_sf"/>
</dbReference>
<dbReference type="PANTHER" id="PTHR10015">
    <property type="entry name" value="HEAT SHOCK TRANSCRIPTION FACTOR"/>
    <property type="match status" value="1"/>
</dbReference>
<evidence type="ECO:0000256" key="8">
    <source>
        <dbReference type="RuleBase" id="RU004020"/>
    </source>
</evidence>
<evidence type="ECO:0000256" key="2">
    <source>
        <dbReference type="ARBA" id="ARBA00006403"/>
    </source>
</evidence>
<dbReference type="EMBL" id="KL197713">
    <property type="protein sequence ID" value="KDQ61293.1"/>
    <property type="molecule type" value="Genomic_DNA"/>
</dbReference>
<reference evidence="12" key="1">
    <citation type="journal article" date="2014" name="Proc. Natl. Acad. Sci. U.S.A.">
        <title>Extensive sampling of basidiomycete genomes demonstrates inadequacy of the white-rot/brown-rot paradigm for wood decay fungi.</title>
        <authorList>
            <person name="Riley R."/>
            <person name="Salamov A.A."/>
            <person name="Brown D.W."/>
            <person name="Nagy L.G."/>
            <person name="Floudas D."/>
            <person name="Held B.W."/>
            <person name="Levasseur A."/>
            <person name="Lombard V."/>
            <person name="Morin E."/>
            <person name="Otillar R."/>
            <person name="Lindquist E.A."/>
            <person name="Sun H."/>
            <person name="LaButti K.M."/>
            <person name="Schmutz J."/>
            <person name="Jabbour D."/>
            <person name="Luo H."/>
            <person name="Baker S.E."/>
            <person name="Pisabarro A.G."/>
            <person name="Walton J.D."/>
            <person name="Blanchette R.A."/>
            <person name="Henrissat B."/>
            <person name="Martin F."/>
            <person name="Cullen D."/>
            <person name="Hibbett D.S."/>
            <person name="Grigoriev I.V."/>
        </authorList>
    </citation>
    <scope>NUCLEOTIDE SEQUENCE [LARGE SCALE GENOMIC DNA]</scope>
    <source>
        <strain evidence="12">MUCL 33604</strain>
    </source>
</reference>
<comment type="subcellular location">
    <subcellularLocation>
        <location evidence="1">Nucleus</location>
    </subcellularLocation>
</comment>
<feature type="compositionally biased region" description="Basic and acidic residues" evidence="9">
    <location>
        <begin position="141"/>
        <end position="150"/>
    </location>
</feature>
<dbReference type="STRING" id="933084.A0A067Q2K0"/>
<feature type="region of interest" description="Disordered" evidence="9">
    <location>
        <begin position="256"/>
        <end position="408"/>
    </location>
</feature>
<dbReference type="SMART" id="SM00415">
    <property type="entry name" value="HSF"/>
    <property type="match status" value="1"/>
</dbReference>
<feature type="compositionally biased region" description="Polar residues" evidence="9">
    <location>
        <begin position="575"/>
        <end position="584"/>
    </location>
</feature>
<feature type="compositionally biased region" description="Acidic residues" evidence="9">
    <location>
        <begin position="274"/>
        <end position="292"/>
    </location>
</feature>
<evidence type="ECO:0000313" key="12">
    <source>
        <dbReference type="Proteomes" id="UP000027265"/>
    </source>
</evidence>
<keyword evidence="3" id="KW-0805">Transcription regulation</keyword>
<evidence type="ECO:0000256" key="6">
    <source>
        <dbReference type="ARBA" id="ARBA00023242"/>
    </source>
</evidence>
<feature type="compositionally biased region" description="Polar residues" evidence="9">
    <location>
        <begin position="666"/>
        <end position="676"/>
    </location>
</feature>
<dbReference type="AlphaFoldDB" id="A0A067Q2K0"/>
<feature type="region of interest" description="Disordered" evidence="9">
    <location>
        <begin position="665"/>
        <end position="700"/>
    </location>
</feature>
<dbReference type="Pfam" id="PF00447">
    <property type="entry name" value="HSF_DNA-bind"/>
    <property type="match status" value="1"/>
</dbReference>
<dbReference type="GO" id="GO:0003700">
    <property type="term" value="F:DNA-binding transcription factor activity"/>
    <property type="evidence" value="ECO:0007669"/>
    <property type="project" value="InterPro"/>
</dbReference>
<evidence type="ECO:0000256" key="3">
    <source>
        <dbReference type="ARBA" id="ARBA00023015"/>
    </source>
</evidence>
<dbReference type="Proteomes" id="UP000027265">
    <property type="component" value="Unassembled WGS sequence"/>
</dbReference>
<dbReference type="HOGENOM" id="CLU_015858_1_0_1"/>
<keyword evidence="5" id="KW-0804">Transcription</keyword>
<organism evidence="11 12">
    <name type="scientific">Jaapia argillacea MUCL 33604</name>
    <dbReference type="NCBI Taxonomy" id="933084"/>
    <lineage>
        <taxon>Eukaryota</taxon>
        <taxon>Fungi</taxon>
        <taxon>Dikarya</taxon>
        <taxon>Basidiomycota</taxon>
        <taxon>Agaricomycotina</taxon>
        <taxon>Agaricomycetes</taxon>
        <taxon>Agaricomycetidae</taxon>
        <taxon>Jaapiales</taxon>
        <taxon>Jaapiaceae</taxon>
        <taxon>Jaapia</taxon>
    </lineage>
</organism>
<dbReference type="FunFam" id="1.10.10.10:FF:000027">
    <property type="entry name" value="Heat shock transcription factor 1"/>
    <property type="match status" value="1"/>
</dbReference>